<feature type="compositionally biased region" description="Low complexity" evidence="16">
    <location>
        <begin position="240"/>
        <end position="249"/>
    </location>
</feature>
<name>A0A930VLJ2_9ACTN</name>
<dbReference type="GO" id="GO:0004714">
    <property type="term" value="F:transmembrane receptor protein tyrosine kinase activity"/>
    <property type="evidence" value="ECO:0007669"/>
    <property type="project" value="UniProtKB-EC"/>
</dbReference>
<dbReference type="AlphaFoldDB" id="A0A930VLJ2"/>
<dbReference type="InterPro" id="IPR055163">
    <property type="entry name" value="ALK/LTK-like_GRD"/>
</dbReference>
<keyword evidence="13" id="KW-1015">Disulfide bond</keyword>
<comment type="caution">
    <text evidence="19">The sequence shown here is derived from an EMBL/GenBank/DDBJ whole genome shotgun (WGS) entry which is preliminary data.</text>
</comment>
<keyword evidence="9" id="KW-0067">ATP-binding</keyword>
<dbReference type="Pfam" id="PF12810">
    <property type="entry name" value="ALK_LTK_GRD"/>
    <property type="match status" value="1"/>
</dbReference>
<gene>
    <name evidence="19" type="ORF">ISU10_18345</name>
</gene>
<dbReference type="InterPro" id="IPR013783">
    <property type="entry name" value="Ig-like_fold"/>
</dbReference>
<evidence type="ECO:0000256" key="16">
    <source>
        <dbReference type="SAM" id="MobiDB-lite"/>
    </source>
</evidence>
<dbReference type="GO" id="GO:0005975">
    <property type="term" value="P:carbohydrate metabolic process"/>
    <property type="evidence" value="ECO:0007669"/>
    <property type="project" value="UniProtKB-ARBA"/>
</dbReference>
<keyword evidence="5" id="KW-0812">Transmembrane</keyword>
<evidence type="ECO:0000313" key="19">
    <source>
        <dbReference type="EMBL" id="MBF4769734.1"/>
    </source>
</evidence>
<evidence type="ECO:0000256" key="17">
    <source>
        <dbReference type="SAM" id="SignalP"/>
    </source>
</evidence>
<keyword evidence="3" id="KW-1003">Cell membrane</keyword>
<proteinExistence type="predicted"/>
<dbReference type="EC" id="2.7.10.1" evidence="2"/>
<keyword evidence="12" id="KW-0829">Tyrosine-protein kinase</keyword>
<keyword evidence="8" id="KW-0418">Kinase</keyword>
<keyword evidence="6 17" id="KW-0732">Signal</keyword>
<feature type="region of interest" description="Disordered" evidence="16">
    <location>
        <begin position="233"/>
        <end position="253"/>
    </location>
</feature>
<evidence type="ECO:0000256" key="1">
    <source>
        <dbReference type="ARBA" id="ARBA00004251"/>
    </source>
</evidence>
<keyword evidence="15" id="KW-0325">Glycoprotein</keyword>
<feature type="signal peptide" evidence="17">
    <location>
        <begin position="1"/>
        <end position="20"/>
    </location>
</feature>
<evidence type="ECO:0000256" key="3">
    <source>
        <dbReference type="ARBA" id="ARBA00022475"/>
    </source>
</evidence>
<evidence type="ECO:0000256" key="7">
    <source>
        <dbReference type="ARBA" id="ARBA00022741"/>
    </source>
</evidence>
<keyword evidence="4" id="KW-0808">Transferase</keyword>
<evidence type="ECO:0000256" key="11">
    <source>
        <dbReference type="ARBA" id="ARBA00023136"/>
    </source>
</evidence>
<evidence type="ECO:0000259" key="18">
    <source>
        <dbReference type="Pfam" id="PF12810"/>
    </source>
</evidence>
<sequence>MSARRVVALVLAVLASSTLAALPVTTAQAVPDTTTYQATGGEQVYYVPQGTQALVIHAVGAPGGCPNPGGGFFYGGDVTATIPVQGVDVLYLEVGGPGGTADEVSGAGGAGGFNGGGAGGFGAHGGGGATDVRLAPADEVGSLDTRQVVAMGGGGGGANEVCVNASGSAGNGGEAGQEAGGTGGTSTGCANGDDGGVGTGGAGAGDGLCADAGGGGGGGGLYGGGGGGAGSVGAAGGSGSSAAPGDPSAVITTDTTGVPLIEITPVVAVAEWTPGSVEFGTGTVGRLGDPQAITMRNIGTAPLLISGLGIGGPQASDFFVSSSTCGAQVAPGVTCSIGISFRPGAAGPREATLVLTMNIGEYELPITGTAVSNQFSFVKVTRNKREGTAKLFVAIPGPGVLELRGNGIKHKGKVVSGPTTSLSVALKPWMYARLALLGELPVRARVTFQPDDGLARTKWKWVKLVLQR</sequence>
<evidence type="ECO:0000256" key="13">
    <source>
        <dbReference type="ARBA" id="ARBA00023157"/>
    </source>
</evidence>
<evidence type="ECO:0000256" key="15">
    <source>
        <dbReference type="ARBA" id="ARBA00023180"/>
    </source>
</evidence>
<organism evidence="19 20">
    <name type="scientific">Nocardioides agariphilus</name>
    <dbReference type="NCBI Taxonomy" id="433664"/>
    <lineage>
        <taxon>Bacteria</taxon>
        <taxon>Bacillati</taxon>
        <taxon>Actinomycetota</taxon>
        <taxon>Actinomycetes</taxon>
        <taxon>Propionibacteriales</taxon>
        <taxon>Nocardioidaceae</taxon>
        <taxon>Nocardioides</taxon>
    </lineage>
</organism>
<evidence type="ECO:0000256" key="5">
    <source>
        <dbReference type="ARBA" id="ARBA00022692"/>
    </source>
</evidence>
<keyword evidence="7" id="KW-0547">Nucleotide-binding</keyword>
<dbReference type="Proteomes" id="UP000660668">
    <property type="component" value="Unassembled WGS sequence"/>
</dbReference>
<keyword evidence="20" id="KW-1185">Reference proteome</keyword>
<evidence type="ECO:0000256" key="6">
    <source>
        <dbReference type="ARBA" id="ARBA00022729"/>
    </source>
</evidence>
<evidence type="ECO:0000256" key="14">
    <source>
        <dbReference type="ARBA" id="ARBA00023170"/>
    </source>
</evidence>
<evidence type="ECO:0000256" key="4">
    <source>
        <dbReference type="ARBA" id="ARBA00022679"/>
    </source>
</evidence>
<dbReference type="NCBIfam" id="NF012200">
    <property type="entry name" value="choice_anch_D"/>
    <property type="match status" value="1"/>
</dbReference>
<keyword evidence="11" id="KW-0472">Membrane</keyword>
<dbReference type="GO" id="GO:0005886">
    <property type="term" value="C:plasma membrane"/>
    <property type="evidence" value="ECO:0007669"/>
    <property type="project" value="UniProtKB-SubCell"/>
</dbReference>
<evidence type="ECO:0000256" key="12">
    <source>
        <dbReference type="ARBA" id="ARBA00023137"/>
    </source>
</evidence>
<evidence type="ECO:0000256" key="2">
    <source>
        <dbReference type="ARBA" id="ARBA00011902"/>
    </source>
</evidence>
<dbReference type="GO" id="GO:0005524">
    <property type="term" value="F:ATP binding"/>
    <property type="evidence" value="ECO:0007669"/>
    <property type="project" value="UniProtKB-KW"/>
</dbReference>
<evidence type="ECO:0000256" key="10">
    <source>
        <dbReference type="ARBA" id="ARBA00022989"/>
    </source>
</evidence>
<feature type="chain" id="PRO_5039256306" description="receptor protein-tyrosine kinase" evidence="17">
    <location>
        <begin position="21"/>
        <end position="468"/>
    </location>
</feature>
<evidence type="ECO:0000256" key="8">
    <source>
        <dbReference type="ARBA" id="ARBA00022777"/>
    </source>
</evidence>
<protein>
    <recommendedName>
        <fullName evidence="2">receptor protein-tyrosine kinase</fullName>
        <ecNumber evidence="2">2.7.10.1</ecNumber>
    </recommendedName>
</protein>
<dbReference type="Gene3D" id="2.60.40.10">
    <property type="entry name" value="Immunoglobulins"/>
    <property type="match status" value="1"/>
</dbReference>
<dbReference type="EMBL" id="JADKPO010000031">
    <property type="protein sequence ID" value="MBF4769734.1"/>
    <property type="molecule type" value="Genomic_DNA"/>
</dbReference>
<feature type="domain" description="ALK/LTK-like glycine-rich" evidence="18">
    <location>
        <begin position="56"/>
        <end position="239"/>
    </location>
</feature>
<comment type="subcellular location">
    <subcellularLocation>
        <location evidence="1">Cell membrane</location>
        <topology evidence="1">Single-pass type I membrane protein</topology>
    </subcellularLocation>
</comment>
<evidence type="ECO:0000313" key="20">
    <source>
        <dbReference type="Proteomes" id="UP000660668"/>
    </source>
</evidence>
<reference evidence="19" key="1">
    <citation type="submission" date="2020-11" db="EMBL/GenBank/DDBJ databases">
        <title>Nocardioides cynanchi sp. nov., isolated from soil of rhizosphere of Cynanchum wilfordii.</title>
        <authorList>
            <person name="Lee J.-S."/>
            <person name="Suh M.K."/>
            <person name="Kim J.-S."/>
        </authorList>
    </citation>
    <scope>NUCLEOTIDE SEQUENCE</scope>
    <source>
        <strain evidence="19">KCTC 19276</strain>
    </source>
</reference>
<dbReference type="RefSeq" id="WP_194697883.1">
    <property type="nucleotide sequence ID" value="NZ_JADKPO010000031.1"/>
</dbReference>
<evidence type="ECO:0000256" key="9">
    <source>
        <dbReference type="ARBA" id="ARBA00022840"/>
    </source>
</evidence>
<accession>A0A930VLJ2</accession>
<keyword evidence="14" id="KW-0675">Receptor</keyword>
<keyword evidence="10" id="KW-1133">Transmembrane helix</keyword>